<dbReference type="InterPro" id="IPR045670">
    <property type="entry name" value="DUF5916"/>
</dbReference>
<dbReference type="Pfam" id="PF06452">
    <property type="entry name" value="CBM9_1"/>
    <property type="match status" value="1"/>
</dbReference>
<dbReference type="GO" id="GO:0030246">
    <property type="term" value="F:carbohydrate binding"/>
    <property type="evidence" value="ECO:0007669"/>
    <property type="project" value="InterPro"/>
</dbReference>
<evidence type="ECO:0000313" key="4">
    <source>
        <dbReference type="Proteomes" id="UP000324611"/>
    </source>
</evidence>
<sequence>MLYFVRVINQQLSTVIRAIPRLLCCCLFSLPLTAQKKNEAYQLHIRRANSPVKIDGVIDEAAWQAADTATNFYMILPMDTSYAQVRTDVRMTYDAQNLYLLVENYNKLPGPYMVESLRRDFSFLKNDNFLLFMDPFDDQTNGFSFGANAAGAQWDGLMYEGGKVDLSWDNKWTSVVKNYPDKWVFEAAIPFKSIRYKKGINTWGINFGRNDLKTTEKSSWAPVPRQFPSASLAYTGVLVWDVPPPDPGPNVSIIPYLLGGINKNYETGTKSDFRRNAGVDAKVAVTSSLNLDLTVNPDFSQVDVDKQVTNLDRFELFYPEKRQFFIENGDQFTNFGYSTIRPFFSRRIGLGVPIRFGARLSGKLNRNWRLGLMNMQTAKDEELGLPAQNFTVAALQRRVFARSNIGFLFINKESLNYDPDKVTDKPVYSRYNRNLGLEYNLASANNFWTGKAILLKSASPGKSGHDWAQAANLNYTSRSWNINWQHEYVGRNYNAEVGYVPRQGYIKLAPQITRLFFPSTGVILSHGPQVTSTTFFNEDMRRTDNETMLSYAFVFRKRNTLTAYASNTYIRLLAPFDPTNTGKDSLATGSQHNWNTVGLDYVSKPQSLFTYSLSGRYGGYYADGKRLTLGSELGYRFQPYVSIALSSSYNDIRLPQPWGHTAFWLVGPRLDVTMTNTLFFTGFMQYNEQLKNMNLNTRFQWRYRPASDLFIVYTDNYLPEPFYVKNRALVVKLVYWLNL</sequence>
<dbReference type="GO" id="GO:0004553">
    <property type="term" value="F:hydrolase activity, hydrolyzing O-glycosyl compounds"/>
    <property type="evidence" value="ECO:0007669"/>
    <property type="project" value="InterPro"/>
</dbReference>
<evidence type="ECO:0000313" key="3">
    <source>
        <dbReference type="EMBL" id="KAA2240772.1"/>
    </source>
</evidence>
<dbReference type="Gene3D" id="2.60.40.1190">
    <property type="match status" value="1"/>
</dbReference>
<dbReference type="AlphaFoldDB" id="A0A5B2VRB3"/>
<organism evidence="3 4">
    <name type="scientific">Chitinophaga agrisoli</name>
    <dbReference type="NCBI Taxonomy" id="2607653"/>
    <lineage>
        <taxon>Bacteria</taxon>
        <taxon>Pseudomonadati</taxon>
        <taxon>Bacteroidota</taxon>
        <taxon>Chitinophagia</taxon>
        <taxon>Chitinophagales</taxon>
        <taxon>Chitinophagaceae</taxon>
        <taxon>Chitinophaga</taxon>
    </lineage>
</organism>
<dbReference type="GO" id="GO:0016052">
    <property type="term" value="P:carbohydrate catabolic process"/>
    <property type="evidence" value="ECO:0007669"/>
    <property type="project" value="InterPro"/>
</dbReference>
<gene>
    <name evidence="3" type="ORF">F0L74_32055</name>
</gene>
<accession>A0A5B2VRB3</accession>
<proteinExistence type="predicted"/>
<protein>
    <submittedName>
        <fullName evidence="3">Carbohydrate binding family 9 domain-containing protein</fullName>
    </submittedName>
</protein>
<feature type="domain" description="DUF5916" evidence="2">
    <location>
        <begin position="252"/>
        <end position="350"/>
    </location>
</feature>
<dbReference type="InterPro" id="IPR010502">
    <property type="entry name" value="Carb-bd_dom_fam9"/>
</dbReference>
<dbReference type="EMBL" id="VUOC01000004">
    <property type="protein sequence ID" value="KAA2240772.1"/>
    <property type="molecule type" value="Genomic_DNA"/>
</dbReference>
<keyword evidence="4" id="KW-1185">Reference proteome</keyword>
<evidence type="ECO:0000259" key="2">
    <source>
        <dbReference type="Pfam" id="PF19313"/>
    </source>
</evidence>
<name>A0A5B2VRB3_9BACT</name>
<dbReference type="Pfam" id="PF19313">
    <property type="entry name" value="DUF5916"/>
    <property type="match status" value="1"/>
</dbReference>
<dbReference type="Proteomes" id="UP000324611">
    <property type="component" value="Unassembled WGS sequence"/>
</dbReference>
<feature type="domain" description="Carbohydrate-binding" evidence="1">
    <location>
        <begin position="54"/>
        <end position="215"/>
    </location>
</feature>
<dbReference type="CDD" id="cd09618">
    <property type="entry name" value="CBM9_like_2"/>
    <property type="match status" value="1"/>
</dbReference>
<comment type="caution">
    <text evidence="3">The sequence shown here is derived from an EMBL/GenBank/DDBJ whole genome shotgun (WGS) entry which is preliminary data.</text>
</comment>
<evidence type="ECO:0000259" key="1">
    <source>
        <dbReference type="Pfam" id="PF06452"/>
    </source>
</evidence>
<reference evidence="3 4" key="2">
    <citation type="submission" date="2019-09" db="EMBL/GenBank/DDBJ databases">
        <authorList>
            <person name="Jin C."/>
        </authorList>
    </citation>
    <scope>NUCLEOTIDE SEQUENCE [LARGE SCALE GENOMIC DNA]</scope>
    <source>
        <strain evidence="3 4">BN140078</strain>
    </source>
</reference>
<dbReference type="SUPFAM" id="SSF49344">
    <property type="entry name" value="CBD9-like"/>
    <property type="match status" value="1"/>
</dbReference>
<reference evidence="3 4" key="1">
    <citation type="submission" date="2019-09" db="EMBL/GenBank/DDBJ databases">
        <title>Chitinophaga ginsengihumi sp. nov., isolated from soil of ginseng rhizosphere.</title>
        <authorList>
            <person name="Lee J."/>
        </authorList>
    </citation>
    <scope>NUCLEOTIDE SEQUENCE [LARGE SCALE GENOMIC DNA]</scope>
    <source>
        <strain evidence="3 4">BN140078</strain>
    </source>
</reference>